<keyword evidence="2" id="KW-1185">Reference proteome</keyword>
<proteinExistence type="predicted"/>
<dbReference type="Proteomes" id="UP001362999">
    <property type="component" value="Unassembled WGS sequence"/>
</dbReference>
<sequence>MDPAVGVEIWLSCECALRTYERYGSDKTASSRWTTNYGESMAVLGIQRRGRGFGTLSGIARLGTGGCGRRAKAIAVSSMLKHSKVLALCTRRSLLAEFGGTARLLRYAWYDETDNVSDEEDDGRRDKAKPYVHSGPGTYHRRIQRFDHFPLIRYRVPSLPPPSSPAASHSSYAASTFAPDSSLTVHIGFNVRLIMYNLSPQTGWYTHGESKRCTPCPKFMTAVH</sequence>
<dbReference type="AlphaFoldDB" id="A0AAV9ZY19"/>
<dbReference type="EMBL" id="JAWWNJ010000100">
    <property type="protein sequence ID" value="KAK6996007.1"/>
    <property type="molecule type" value="Genomic_DNA"/>
</dbReference>
<accession>A0AAV9ZY19</accession>
<evidence type="ECO:0000313" key="1">
    <source>
        <dbReference type="EMBL" id="KAK6996007.1"/>
    </source>
</evidence>
<evidence type="ECO:0000313" key="2">
    <source>
        <dbReference type="Proteomes" id="UP001362999"/>
    </source>
</evidence>
<organism evidence="1 2">
    <name type="scientific">Favolaschia claudopus</name>
    <dbReference type="NCBI Taxonomy" id="2862362"/>
    <lineage>
        <taxon>Eukaryota</taxon>
        <taxon>Fungi</taxon>
        <taxon>Dikarya</taxon>
        <taxon>Basidiomycota</taxon>
        <taxon>Agaricomycotina</taxon>
        <taxon>Agaricomycetes</taxon>
        <taxon>Agaricomycetidae</taxon>
        <taxon>Agaricales</taxon>
        <taxon>Marasmiineae</taxon>
        <taxon>Mycenaceae</taxon>
        <taxon>Favolaschia</taxon>
    </lineage>
</organism>
<gene>
    <name evidence="1" type="ORF">R3P38DRAFT_3223005</name>
</gene>
<protein>
    <submittedName>
        <fullName evidence="1">Uncharacterized protein</fullName>
    </submittedName>
</protein>
<comment type="caution">
    <text evidence="1">The sequence shown here is derived from an EMBL/GenBank/DDBJ whole genome shotgun (WGS) entry which is preliminary data.</text>
</comment>
<name>A0AAV9ZY19_9AGAR</name>
<reference evidence="1 2" key="1">
    <citation type="journal article" date="2024" name="J Genomics">
        <title>Draft genome sequencing and assembly of Favolaschia claudopus CIRM-BRFM 2984 isolated from oak limbs.</title>
        <authorList>
            <person name="Navarro D."/>
            <person name="Drula E."/>
            <person name="Chaduli D."/>
            <person name="Cazenave R."/>
            <person name="Ahrendt S."/>
            <person name="Wang J."/>
            <person name="Lipzen A."/>
            <person name="Daum C."/>
            <person name="Barry K."/>
            <person name="Grigoriev I.V."/>
            <person name="Favel A."/>
            <person name="Rosso M.N."/>
            <person name="Martin F."/>
        </authorList>
    </citation>
    <scope>NUCLEOTIDE SEQUENCE [LARGE SCALE GENOMIC DNA]</scope>
    <source>
        <strain evidence="1 2">CIRM-BRFM 2984</strain>
    </source>
</reference>